<evidence type="ECO:0000313" key="4">
    <source>
        <dbReference type="EMBL" id="RPA60886.1"/>
    </source>
</evidence>
<keyword evidence="1 4" id="KW-0808">Transferase</keyword>
<evidence type="ECO:0000259" key="3">
    <source>
        <dbReference type="PROSITE" id="PS51186"/>
    </source>
</evidence>
<feature type="domain" description="N-acetyltransferase" evidence="3">
    <location>
        <begin position="4"/>
        <end position="175"/>
    </location>
</feature>
<dbReference type="Proteomes" id="UP000273977">
    <property type="component" value="Unassembled WGS sequence"/>
</dbReference>
<accession>A0A3N4GJW5</accession>
<organism evidence="4 5">
    <name type="scientific">Aerococcus agrisoli</name>
    <dbReference type="NCBI Taxonomy" id="2487350"/>
    <lineage>
        <taxon>Bacteria</taxon>
        <taxon>Bacillati</taxon>
        <taxon>Bacillota</taxon>
        <taxon>Bacilli</taxon>
        <taxon>Lactobacillales</taxon>
        <taxon>Aerococcaceae</taxon>
        <taxon>Aerococcus</taxon>
    </lineage>
</organism>
<dbReference type="InterPro" id="IPR000182">
    <property type="entry name" value="GNAT_dom"/>
</dbReference>
<dbReference type="GO" id="GO:0016747">
    <property type="term" value="F:acyltransferase activity, transferring groups other than amino-acyl groups"/>
    <property type="evidence" value="ECO:0007669"/>
    <property type="project" value="InterPro"/>
</dbReference>
<dbReference type="AlphaFoldDB" id="A0A3N4GJW5"/>
<keyword evidence="2" id="KW-0012">Acyltransferase</keyword>
<reference evidence="4 5" key="1">
    <citation type="submission" date="2018-11" db="EMBL/GenBank/DDBJ databases">
        <title>Aerococcus sp. SJQ22, whole genome shotgun sequence.</title>
        <authorList>
            <person name="Sun L."/>
            <person name="Gao X."/>
            <person name="Chen W."/>
            <person name="Huang K."/>
        </authorList>
    </citation>
    <scope>NUCLEOTIDE SEQUENCE [LARGE SCALE GENOMIC DNA]</scope>
    <source>
        <strain evidence="4 5">SJQ22</strain>
    </source>
</reference>
<protein>
    <submittedName>
        <fullName evidence="4">GNAT family N-acetyltransferase</fullName>
    </submittedName>
</protein>
<name>A0A3N4GJW5_9LACT</name>
<proteinExistence type="predicted"/>
<sequence length="176" mass="20258">MENMTLEQVTLADLDALRAISIETFTDTFGSYNTPEDLAVYLETSYDPAKLKEEIQTEDSYFYFVKDATSGEVLAYLKLNLNDAQTEAFEEASLEIERIYVRPAFKRRGIGQFLMTHAIETAKSMGLTHIWLGVWEHNENAQKFYAKNGFQRRGEHVFMVGDDRQVDYILMKDISA</sequence>
<evidence type="ECO:0000256" key="2">
    <source>
        <dbReference type="ARBA" id="ARBA00023315"/>
    </source>
</evidence>
<dbReference type="RefSeq" id="WP_123779561.1">
    <property type="nucleotide sequence ID" value="NZ_RKMG01000007.1"/>
</dbReference>
<dbReference type="CDD" id="cd04301">
    <property type="entry name" value="NAT_SF"/>
    <property type="match status" value="1"/>
</dbReference>
<gene>
    <name evidence="4" type="ORF">EF384_03255</name>
</gene>
<comment type="caution">
    <text evidence="4">The sequence shown here is derived from an EMBL/GenBank/DDBJ whole genome shotgun (WGS) entry which is preliminary data.</text>
</comment>
<dbReference type="Pfam" id="PF00583">
    <property type="entry name" value="Acetyltransf_1"/>
    <property type="match status" value="1"/>
</dbReference>
<dbReference type="OrthoDB" id="7205533at2"/>
<dbReference type="InterPro" id="IPR016181">
    <property type="entry name" value="Acyl_CoA_acyltransferase"/>
</dbReference>
<dbReference type="Gene3D" id="3.40.630.30">
    <property type="match status" value="1"/>
</dbReference>
<evidence type="ECO:0000256" key="1">
    <source>
        <dbReference type="ARBA" id="ARBA00022679"/>
    </source>
</evidence>
<keyword evidence="5" id="KW-1185">Reference proteome</keyword>
<dbReference type="EMBL" id="RKMG01000007">
    <property type="protein sequence ID" value="RPA60886.1"/>
    <property type="molecule type" value="Genomic_DNA"/>
</dbReference>
<dbReference type="PANTHER" id="PTHR43877">
    <property type="entry name" value="AMINOALKYLPHOSPHONATE N-ACETYLTRANSFERASE-RELATED-RELATED"/>
    <property type="match status" value="1"/>
</dbReference>
<dbReference type="InterPro" id="IPR050832">
    <property type="entry name" value="Bact_Acetyltransf"/>
</dbReference>
<evidence type="ECO:0000313" key="5">
    <source>
        <dbReference type="Proteomes" id="UP000273977"/>
    </source>
</evidence>
<dbReference type="SUPFAM" id="SSF55729">
    <property type="entry name" value="Acyl-CoA N-acyltransferases (Nat)"/>
    <property type="match status" value="1"/>
</dbReference>
<dbReference type="PROSITE" id="PS51186">
    <property type="entry name" value="GNAT"/>
    <property type="match status" value="1"/>
</dbReference>